<dbReference type="EMBL" id="JANFQO010000029">
    <property type="protein sequence ID" value="MCQ4167397.1"/>
    <property type="molecule type" value="Genomic_DNA"/>
</dbReference>
<gene>
    <name evidence="3" type="ORF">NM961_22000</name>
</gene>
<reference evidence="3" key="1">
    <citation type="submission" date="2022-07" db="EMBL/GenBank/DDBJ databases">
        <title>Tahibacter sp., a new gammaproteobacterium isolated from the silt sample collected at pig farm.</title>
        <authorList>
            <person name="Chen H."/>
        </authorList>
    </citation>
    <scope>NUCLEOTIDE SEQUENCE</scope>
    <source>
        <strain evidence="3">P2K</strain>
    </source>
</reference>
<evidence type="ECO:0000256" key="1">
    <source>
        <dbReference type="SAM" id="MobiDB-lite"/>
    </source>
</evidence>
<evidence type="ECO:0000313" key="4">
    <source>
        <dbReference type="Proteomes" id="UP001165498"/>
    </source>
</evidence>
<comment type="caution">
    <text evidence="3">The sequence shown here is derived from an EMBL/GenBank/DDBJ whole genome shotgun (WGS) entry which is preliminary data.</text>
</comment>
<dbReference type="InterPro" id="IPR027417">
    <property type="entry name" value="P-loop_NTPase"/>
</dbReference>
<dbReference type="Proteomes" id="UP001165498">
    <property type="component" value="Unassembled WGS sequence"/>
</dbReference>
<protein>
    <submittedName>
        <fullName evidence="3">AAA family ATPase</fullName>
    </submittedName>
</protein>
<dbReference type="PANTHER" id="PTHR32182:SF22">
    <property type="entry name" value="ATP-DEPENDENT ENDONUCLEASE, OLD FAMILY-RELATED"/>
    <property type="match status" value="1"/>
</dbReference>
<dbReference type="PANTHER" id="PTHR32182">
    <property type="entry name" value="DNA REPLICATION AND REPAIR PROTEIN RECF"/>
    <property type="match status" value="1"/>
</dbReference>
<sequence>MLTRFRVRGFKNLVDTDLHFGPLTCIAGSNGAGKSNVFDAIRFLSELADKPFVEASREIRGGDDLRGLWSRQKPGRMDFLAEMLIPKSGEDDFGQPAIASATFVKYELALVLEEDPDHPAGERIRLDYEHLTYIPKSKYKEHLFFPYSRDWIESVAVSTKRTTSFISTEHSSGRGNVVRLQSDRMRQEEKKQQGGGKASGFSADKLPRTVLSSAQTADEQRTAVLVRQEMRSWKQFQLEPSFLRQADSFQSPLSIDPTGAHVPAALWRLSQDKSLGGAETVYSMVANTLSRLVEKIRSVRIDRDEVRRALRFMLMDRAGLELPASSLSDGTMRFVALAVLDLDPDQKGIVCLEEPENGIHPQRVPAILDLLYRIAVDTELPCGIGNPLRQVIVTTHSPLVSAKVKTGDLLFAQSIHYTDSGERILGVDFLGLPGSWRAKSGPETTISRGKVLAYLKGVSVVPIDIQGPSVADSFGEQMQLPL</sequence>
<dbReference type="InterPro" id="IPR003959">
    <property type="entry name" value="ATPase_AAA_core"/>
</dbReference>
<proteinExistence type="predicted"/>
<keyword evidence="4" id="KW-1185">Reference proteome</keyword>
<dbReference type="SUPFAM" id="SSF52540">
    <property type="entry name" value="P-loop containing nucleoside triphosphate hydrolases"/>
    <property type="match status" value="1"/>
</dbReference>
<feature type="compositionally biased region" description="Polar residues" evidence="1">
    <location>
        <begin position="163"/>
        <end position="174"/>
    </location>
</feature>
<evidence type="ECO:0000313" key="3">
    <source>
        <dbReference type="EMBL" id="MCQ4167397.1"/>
    </source>
</evidence>
<organism evidence="3 4">
    <name type="scientific">Tahibacter harae</name>
    <dbReference type="NCBI Taxonomy" id="2963937"/>
    <lineage>
        <taxon>Bacteria</taxon>
        <taxon>Pseudomonadati</taxon>
        <taxon>Pseudomonadota</taxon>
        <taxon>Gammaproteobacteria</taxon>
        <taxon>Lysobacterales</taxon>
        <taxon>Rhodanobacteraceae</taxon>
        <taxon>Tahibacter</taxon>
    </lineage>
</organism>
<dbReference type="Pfam" id="PF13304">
    <property type="entry name" value="AAA_21"/>
    <property type="match status" value="2"/>
</dbReference>
<name>A0ABT1QYN3_9GAMM</name>
<dbReference type="Gene3D" id="3.40.50.300">
    <property type="entry name" value="P-loop containing nucleotide triphosphate hydrolases"/>
    <property type="match status" value="2"/>
</dbReference>
<accession>A0ABT1QYN3</accession>
<dbReference type="RefSeq" id="WP_255916584.1">
    <property type="nucleotide sequence ID" value="NZ_JANFQO010000029.1"/>
</dbReference>
<feature type="compositionally biased region" description="Basic and acidic residues" evidence="1">
    <location>
        <begin position="181"/>
        <end position="192"/>
    </location>
</feature>
<feature type="domain" description="ATPase AAA-type core" evidence="2">
    <location>
        <begin position="23"/>
        <end position="72"/>
    </location>
</feature>
<evidence type="ECO:0000259" key="2">
    <source>
        <dbReference type="Pfam" id="PF13304"/>
    </source>
</evidence>
<feature type="domain" description="ATPase AAA-type core" evidence="2">
    <location>
        <begin position="303"/>
        <end position="400"/>
    </location>
</feature>
<feature type="region of interest" description="Disordered" evidence="1">
    <location>
        <begin position="163"/>
        <end position="203"/>
    </location>
</feature>